<proteinExistence type="inferred from homology"/>
<accession>A0ABV7HIJ6</accession>
<dbReference type="EC" id="2.1.1.-" evidence="1"/>
<dbReference type="SUPFAM" id="SSF53335">
    <property type="entry name" value="S-adenosyl-L-methionine-dependent methyltransferases"/>
    <property type="match status" value="1"/>
</dbReference>
<dbReference type="GO" id="GO:0032259">
    <property type="term" value="P:methylation"/>
    <property type="evidence" value="ECO:0007669"/>
    <property type="project" value="UniProtKB-KW"/>
</dbReference>
<comment type="caution">
    <text evidence="3">The sequence shown here is derived from an EMBL/GenBank/DDBJ whole genome shotgun (WGS) entry which is preliminary data.</text>
</comment>
<dbReference type="PANTHER" id="PTHR43591">
    <property type="entry name" value="METHYLTRANSFERASE"/>
    <property type="match status" value="1"/>
</dbReference>
<sequence length="275" mass="31596">MSHLDRNFDDIAEHFQKKIYGSQKGHIRLSRLWSDFQNYLPELFSLSNLSVLDAGGGFGQLSFELAKTGHSAVLSDISQEMLLLAKQSHQENMSESELNGSIDYIHAPIQELNQHISPTSFDFVMCHAVLEWVVDPKDVLTDVIHFLKPGGWFSFTVYNKSAVYFRNLLKGNFRWVDRWMEQMEDPDADPALTMIKGRSLTPPGPIHPDTVEAWLLELDCQLIKRTGVRVLDDYLNKHLTKGHSQEDILEKEAYFGIRAPYNKMGRYVHFIGRKL</sequence>
<feature type="binding site" evidence="1">
    <location>
        <begin position="55"/>
        <end position="56"/>
    </location>
    <ligand>
        <name>S-adenosyl-L-methionine</name>
        <dbReference type="ChEBI" id="CHEBI:59789"/>
    </ligand>
</feature>
<dbReference type="Gene3D" id="3.40.50.150">
    <property type="entry name" value="Vaccinia Virus protein VP39"/>
    <property type="match status" value="1"/>
</dbReference>
<keyword evidence="1" id="KW-0949">S-adenosyl-L-methionine</keyword>
<dbReference type="GO" id="GO:0008168">
    <property type="term" value="F:methyltransferase activity"/>
    <property type="evidence" value="ECO:0007669"/>
    <property type="project" value="UniProtKB-KW"/>
</dbReference>
<dbReference type="InterPro" id="IPR033664">
    <property type="entry name" value="Cmo5U_methylTrfase"/>
</dbReference>
<evidence type="ECO:0000259" key="2">
    <source>
        <dbReference type="Pfam" id="PF08241"/>
    </source>
</evidence>
<reference evidence="4" key="1">
    <citation type="journal article" date="2019" name="Int. J. Syst. Evol. Microbiol.">
        <title>The Global Catalogue of Microorganisms (GCM) 10K type strain sequencing project: providing services to taxonomists for standard genome sequencing and annotation.</title>
        <authorList>
            <consortium name="The Broad Institute Genomics Platform"/>
            <consortium name="The Broad Institute Genome Sequencing Center for Infectious Disease"/>
            <person name="Wu L."/>
            <person name="Ma J."/>
        </authorList>
    </citation>
    <scope>NUCLEOTIDE SEQUENCE [LARGE SCALE GENOMIC DNA]</scope>
    <source>
        <strain evidence="4">KCTC 52438</strain>
    </source>
</reference>
<feature type="binding site" evidence="1">
    <location>
        <position position="28"/>
    </location>
    <ligand>
        <name>S-adenosyl-L-methionine</name>
        <dbReference type="ChEBI" id="CHEBI:59789"/>
    </ligand>
</feature>
<dbReference type="RefSeq" id="WP_386721658.1">
    <property type="nucleotide sequence ID" value="NZ_JBHRSZ010000005.1"/>
</dbReference>
<evidence type="ECO:0000313" key="4">
    <source>
        <dbReference type="Proteomes" id="UP001595476"/>
    </source>
</evidence>
<keyword evidence="1 3" id="KW-0489">Methyltransferase</keyword>
<keyword evidence="1" id="KW-0819">tRNA processing</keyword>
<feature type="domain" description="Methyltransferase type 11" evidence="2">
    <location>
        <begin position="52"/>
        <end position="155"/>
    </location>
</feature>
<comment type="caution">
    <text evidence="1">Lacks conserved residue(s) required for the propagation of feature annotation.</text>
</comment>
<organism evidence="3 4">
    <name type="scientific">Litoribrevibacter euphylliae</name>
    <dbReference type="NCBI Taxonomy" id="1834034"/>
    <lineage>
        <taxon>Bacteria</taxon>
        <taxon>Pseudomonadati</taxon>
        <taxon>Pseudomonadota</taxon>
        <taxon>Gammaproteobacteria</taxon>
        <taxon>Oceanospirillales</taxon>
        <taxon>Oceanospirillaceae</taxon>
        <taxon>Litoribrevibacter</taxon>
    </lineage>
</organism>
<name>A0ABV7HIJ6_9GAMM</name>
<evidence type="ECO:0000313" key="3">
    <source>
        <dbReference type="EMBL" id="MFC3151970.1"/>
    </source>
</evidence>
<feature type="binding site" evidence="1">
    <location>
        <position position="127"/>
    </location>
    <ligand>
        <name>S-adenosyl-L-methionine</name>
        <dbReference type="ChEBI" id="CHEBI:59789"/>
    </ligand>
</feature>
<keyword evidence="4" id="KW-1185">Reference proteome</keyword>
<gene>
    <name evidence="1" type="primary">cmoM</name>
    <name evidence="3" type="ORF">ACFOEK_13090</name>
</gene>
<dbReference type="HAMAP" id="MF_02057">
    <property type="entry name" value="tRNA_methyltr_CmoM"/>
    <property type="match status" value="1"/>
</dbReference>
<dbReference type="InterPro" id="IPR013216">
    <property type="entry name" value="Methyltransf_11"/>
</dbReference>
<comment type="function">
    <text evidence="1">Catalyzes the methylation of 5-carboxymethoxyuridine (cmo5U) to form 5-methoxycarbonylmethoxyuridine (mcmo5U) at position 34 in tRNAs.</text>
</comment>
<comment type="similarity">
    <text evidence="1">Belongs to the class I-like SAM-binding methyltransferase superfamily. CmoM family.</text>
</comment>
<dbReference type="Pfam" id="PF08241">
    <property type="entry name" value="Methyltransf_11"/>
    <property type="match status" value="1"/>
</dbReference>
<dbReference type="InterPro" id="IPR029063">
    <property type="entry name" value="SAM-dependent_MTases_sf"/>
</dbReference>
<dbReference type="Proteomes" id="UP001595476">
    <property type="component" value="Unassembled WGS sequence"/>
</dbReference>
<keyword evidence="1" id="KW-0808">Transferase</keyword>
<comment type="catalytic activity">
    <reaction evidence="1">
        <text>5-carboxymethoxyuridine(34) in tRNA + S-adenosyl-L-methionine = 5-methoxycarbonylmethoxyuridine(34) in tRNA + S-adenosyl-L-homocysteine</text>
        <dbReference type="Rhea" id="RHEA:54080"/>
        <dbReference type="Rhea" id="RHEA-COMP:13383"/>
        <dbReference type="Rhea" id="RHEA-COMP:13781"/>
        <dbReference type="ChEBI" id="CHEBI:57856"/>
        <dbReference type="ChEBI" id="CHEBI:59789"/>
        <dbReference type="ChEBI" id="CHEBI:136879"/>
        <dbReference type="ChEBI" id="CHEBI:138053"/>
    </reaction>
</comment>
<dbReference type="CDD" id="cd02440">
    <property type="entry name" value="AdoMet_MTases"/>
    <property type="match status" value="1"/>
</dbReference>
<protein>
    <recommendedName>
        <fullName evidence="1">tRNA 5-carboxymethoxyuridine methyltransferase</fullName>
        <ecNumber evidence="1">2.1.1.-</ecNumber>
    </recommendedName>
    <alternativeName>
        <fullName evidence="1">cmo5U methyltransferase</fullName>
    </alternativeName>
</protein>
<feature type="binding site" evidence="1">
    <location>
        <position position="76"/>
    </location>
    <ligand>
        <name>S-adenosyl-L-methionine</name>
        <dbReference type="ChEBI" id="CHEBI:59789"/>
    </ligand>
</feature>
<evidence type="ECO:0000256" key="1">
    <source>
        <dbReference type="HAMAP-Rule" id="MF_02057"/>
    </source>
</evidence>
<dbReference type="EMBL" id="JBHRSZ010000005">
    <property type="protein sequence ID" value="MFC3151970.1"/>
    <property type="molecule type" value="Genomic_DNA"/>
</dbReference>